<dbReference type="RefSeq" id="WP_167993361.1">
    <property type="nucleotide sequence ID" value="NZ_JAATJL010000001.1"/>
</dbReference>
<accession>A0A846RPY2</accession>
<dbReference type="Gene3D" id="3.90.550.10">
    <property type="entry name" value="Spore Coat Polysaccharide Biosynthesis Protein SpsA, Chain A"/>
    <property type="match status" value="1"/>
</dbReference>
<dbReference type="InterPro" id="IPR001173">
    <property type="entry name" value="Glyco_trans_2-like"/>
</dbReference>
<dbReference type="Pfam" id="PF00535">
    <property type="entry name" value="Glycos_transf_2"/>
    <property type="match status" value="1"/>
</dbReference>
<evidence type="ECO:0000259" key="1">
    <source>
        <dbReference type="Pfam" id="PF00535"/>
    </source>
</evidence>
<feature type="domain" description="Spore protein YkvP/CgeB glycosyl transferase-like" evidence="2">
    <location>
        <begin position="259"/>
        <end position="395"/>
    </location>
</feature>
<feature type="domain" description="Glycosyltransferase 2-like" evidence="1">
    <location>
        <begin position="468"/>
        <end position="539"/>
    </location>
</feature>
<dbReference type="InterPro" id="IPR029044">
    <property type="entry name" value="Nucleotide-diphossugar_trans"/>
</dbReference>
<reference evidence="3 4" key="1">
    <citation type="submission" date="2020-03" db="EMBL/GenBank/DDBJ databases">
        <title>Sequencing the genomes of 1000 actinobacteria strains.</title>
        <authorList>
            <person name="Klenk H.-P."/>
        </authorList>
    </citation>
    <scope>NUCLEOTIDE SEQUENCE [LARGE SCALE GENOMIC DNA]</scope>
    <source>
        <strain evidence="3 4">DSM 16403</strain>
    </source>
</reference>
<dbReference type="EMBL" id="JAATJL010000001">
    <property type="protein sequence ID" value="NJC22642.1"/>
    <property type="molecule type" value="Genomic_DNA"/>
</dbReference>
<comment type="caution">
    <text evidence="3">The sequence shown here is derived from an EMBL/GenBank/DDBJ whole genome shotgun (WGS) entry which is preliminary data.</text>
</comment>
<protein>
    <submittedName>
        <fullName evidence="3">Spore maturation protein CgeB</fullName>
    </submittedName>
</protein>
<dbReference type="InterPro" id="IPR055259">
    <property type="entry name" value="YkvP/CgeB_Glyco_trans-like"/>
</dbReference>
<sequence>MASVNQLRQAVWHFRSGGLEQLREFKLRARHNTWSGRQISVVEQVLGVAFPVLRKPTFVEFELPRPVAASPHIRVGVILDDFSRAGFDWEWTCVPLSPGVEEGDLLALELDFIFIESAWDGNGGSWKYKLLGSGGPSEEVRSLIRLANSLEVPVALWNKEDPPHYEDFLPLARLCDFVFTTDSNMIPRYTADLGHDRVDALPFAAQPKLHNPVRERRGWHDRDVAFAGMYFSHKYPERRKQMEMMLPGAVAACQAERTTFDIFARASRGKKEYQFPDDLQKHVLGELNYAQMLGAYKRYKVFLNVNSVVDSPTMCSRRVFEMTAAGASVVTAPSPAIEALFEPKELSVVSTTEDTTHQIRALLRNPSYAARQVHRAQRRIWREHTYGKRAQQIMAALGVTNSSSAKSPTISVVVPSIRPQQLTHVLEGIAAQKEVSVQLVYGAHGFNLDKAHFHSRCDALGLENATAVLLPENMSLGECLNTLVSHATGDFVAKWDDDDVYAPWYLHDQVMALYYSGASVVGKRAHYVRLNGLGATVIRNSAFEHRFTHFVAGPTLLGRREVFEVNPFLAVTTGEDTAFLRSVLSSGGTVYASDRFNYCQIRQADSNDHTWKISANELLATSEVAFYGDSVEQIFV</sequence>
<gene>
    <name evidence="3" type="ORF">BJ994_001718</name>
</gene>
<dbReference type="SUPFAM" id="SSF53448">
    <property type="entry name" value="Nucleotide-diphospho-sugar transferases"/>
    <property type="match status" value="1"/>
</dbReference>
<dbReference type="Gene3D" id="3.40.50.2000">
    <property type="entry name" value="Glycogen Phosphorylase B"/>
    <property type="match status" value="1"/>
</dbReference>
<name>A0A846RPY2_9MICC</name>
<dbReference type="SUPFAM" id="SSF53756">
    <property type="entry name" value="UDP-Glycosyltransferase/glycogen phosphorylase"/>
    <property type="match status" value="1"/>
</dbReference>
<dbReference type="Pfam" id="PF13524">
    <property type="entry name" value="Glyco_trans_1_2"/>
    <property type="match status" value="1"/>
</dbReference>
<evidence type="ECO:0000313" key="3">
    <source>
        <dbReference type="EMBL" id="NJC22642.1"/>
    </source>
</evidence>
<organism evidence="3 4">
    <name type="scientific">Arthrobacter pigmenti</name>
    <dbReference type="NCBI Taxonomy" id="271432"/>
    <lineage>
        <taxon>Bacteria</taxon>
        <taxon>Bacillati</taxon>
        <taxon>Actinomycetota</taxon>
        <taxon>Actinomycetes</taxon>
        <taxon>Micrococcales</taxon>
        <taxon>Micrococcaceae</taxon>
        <taxon>Arthrobacter</taxon>
    </lineage>
</organism>
<dbReference type="Proteomes" id="UP000547458">
    <property type="component" value="Unassembled WGS sequence"/>
</dbReference>
<keyword evidence="4" id="KW-1185">Reference proteome</keyword>
<dbReference type="AlphaFoldDB" id="A0A846RPY2"/>
<proteinExistence type="predicted"/>
<evidence type="ECO:0000313" key="4">
    <source>
        <dbReference type="Proteomes" id="UP000547458"/>
    </source>
</evidence>
<evidence type="ECO:0000259" key="2">
    <source>
        <dbReference type="Pfam" id="PF13524"/>
    </source>
</evidence>